<gene>
    <name evidence="3" type="ORF">GV828_12205</name>
</gene>
<keyword evidence="2" id="KW-1133">Transmembrane helix</keyword>
<evidence type="ECO:0000256" key="1">
    <source>
        <dbReference type="SAM" id="MobiDB-lite"/>
    </source>
</evidence>
<keyword evidence="2" id="KW-0472">Membrane</keyword>
<keyword evidence="4" id="KW-1185">Reference proteome</keyword>
<dbReference type="RefSeq" id="WP_166537784.1">
    <property type="nucleotide sequence ID" value="NZ_JAABLM010000018.1"/>
</dbReference>
<organism evidence="3 4">
    <name type="scientific">Flavobacterium ichthyis</name>
    <dbReference type="NCBI Taxonomy" id="2698827"/>
    <lineage>
        <taxon>Bacteria</taxon>
        <taxon>Pseudomonadati</taxon>
        <taxon>Bacteroidota</taxon>
        <taxon>Flavobacteriia</taxon>
        <taxon>Flavobacteriales</taxon>
        <taxon>Flavobacteriaceae</taxon>
        <taxon>Flavobacterium</taxon>
    </lineage>
</organism>
<evidence type="ECO:0000256" key="2">
    <source>
        <dbReference type="SAM" id="Phobius"/>
    </source>
</evidence>
<name>A0ABW9ZAL8_9FLAO</name>
<dbReference type="EMBL" id="JAABLM010000018">
    <property type="protein sequence ID" value="NBL65963.1"/>
    <property type="molecule type" value="Genomic_DNA"/>
</dbReference>
<protein>
    <submittedName>
        <fullName evidence="3">Uncharacterized protein</fullName>
    </submittedName>
</protein>
<evidence type="ECO:0000313" key="4">
    <source>
        <dbReference type="Proteomes" id="UP000798602"/>
    </source>
</evidence>
<accession>A0ABW9ZAL8</accession>
<comment type="caution">
    <text evidence="3">The sequence shown here is derived from an EMBL/GenBank/DDBJ whole genome shotgun (WGS) entry which is preliminary data.</text>
</comment>
<dbReference type="Proteomes" id="UP000798602">
    <property type="component" value="Unassembled WGS sequence"/>
</dbReference>
<proteinExistence type="predicted"/>
<evidence type="ECO:0000313" key="3">
    <source>
        <dbReference type="EMBL" id="NBL65963.1"/>
    </source>
</evidence>
<reference evidence="4" key="1">
    <citation type="submission" date="2020-01" db="EMBL/GenBank/DDBJ databases">
        <title>Sphingomonas sp. strain CSW-10.</title>
        <authorList>
            <person name="Chen W.-M."/>
        </authorList>
    </citation>
    <scope>NUCLEOTIDE SEQUENCE [LARGE SCALE GENOMIC DNA]</scope>
    <source>
        <strain evidence="4">NST-5</strain>
    </source>
</reference>
<keyword evidence="2" id="KW-0812">Transmembrane</keyword>
<sequence length="51" mass="5464">MNTSTGVWIGLGVLGAIIIASMSDESKPKIESKSNEKPNVKPNVEPKKVQL</sequence>
<feature type="region of interest" description="Disordered" evidence="1">
    <location>
        <begin position="25"/>
        <end position="51"/>
    </location>
</feature>
<feature type="transmembrane region" description="Helical" evidence="2">
    <location>
        <begin position="6"/>
        <end position="23"/>
    </location>
</feature>